<proteinExistence type="inferred from homology"/>
<evidence type="ECO:0000256" key="4">
    <source>
        <dbReference type="ARBA" id="ARBA00022679"/>
    </source>
</evidence>
<organism evidence="12 13">
    <name type="scientific">Novosphingobium pentaromativorans US6-1</name>
    <dbReference type="NCBI Taxonomy" id="1088721"/>
    <lineage>
        <taxon>Bacteria</taxon>
        <taxon>Pseudomonadati</taxon>
        <taxon>Pseudomonadota</taxon>
        <taxon>Alphaproteobacteria</taxon>
        <taxon>Sphingomonadales</taxon>
        <taxon>Sphingomonadaceae</taxon>
        <taxon>Novosphingobium</taxon>
    </lineage>
</organism>
<feature type="binding site" evidence="11">
    <location>
        <position position="268"/>
    </location>
    <ligand>
        <name>Mg(2+)</name>
        <dbReference type="ChEBI" id="CHEBI:18420"/>
    </ligand>
</feature>
<dbReference type="STRING" id="1088721.JI59_06485"/>
<dbReference type="GO" id="GO:0046872">
    <property type="term" value="F:metal ion binding"/>
    <property type="evidence" value="ECO:0007669"/>
    <property type="project" value="UniProtKB-UniRule"/>
</dbReference>
<evidence type="ECO:0000313" key="13">
    <source>
        <dbReference type="Proteomes" id="UP000004030"/>
    </source>
</evidence>
<keyword evidence="3 10" id="KW-0285">Flavoprotein</keyword>
<dbReference type="AlphaFoldDB" id="G6EEF6"/>
<dbReference type="PATRIC" id="fig|1088721.3.peg.2694"/>
<evidence type="ECO:0000313" key="12">
    <source>
        <dbReference type="EMBL" id="EHJ60379.1"/>
    </source>
</evidence>
<comment type="similarity">
    <text evidence="10">Belongs to the ApbE family.</text>
</comment>
<feature type="binding site" evidence="11">
    <location>
        <position position="264"/>
    </location>
    <ligand>
        <name>Mg(2+)</name>
        <dbReference type="ChEBI" id="CHEBI:18420"/>
    </ligand>
</feature>
<keyword evidence="7 10" id="KW-0460">Magnesium</keyword>
<dbReference type="GO" id="GO:0016740">
    <property type="term" value="F:transferase activity"/>
    <property type="evidence" value="ECO:0007669"/>
    <property type="project" value="UniProtKB-UniRule"/>
</dbReference>
<dbReference type="PANTHER" id="PTHR30040">
    <property type="entry name" value="THIAMINE BIOSYNTHESIS LIPOPROTEIN APBE"/>
    <property type="match status" value="1"/>
</dbReference>
<evidence type="ECO:0000256" key="7">
    <source>
        <dbReference type="ARBA" id="ARBA00022842"/>
    </source>
</evidence>
<keyword evidence="4 10" id="KW-0808">Transferase</keyword>
<evidence type="ECO:0000256" key="2">
    <source>
        <dbReference type="ARBA" id="ARBA00016337"/>
    </source>
</evidence>
<evidence type="ECO:0000256" key="3">
    <source>
        <dbReference type="ARBA" id="ARBA00022630"/>
    </source>
</evidence>
<comment type="catalytic activity">
    <reaction evidence="9 10">
        <text>L-threonyl-[protein] + FAD = FMN-L-threonyl-[protein] + AMP + H(+)</text>
        <dbReference type="Rhea" id="RHEA:36847"/>
        <dbReference type="Rhea" id="RHEA-COMP:11060"/>
        <dbReference type="Rhea" id="RHEA-COMP:11061"/>
        <dbReference type="ChEBI" id="CHEBI:15378"/>
        <dbReference type="ChEBI" id="CHEBI:30013"/>
        <dbReference type="ChEBI" id="CHEBI:57692"/>
        <dbReference type="ChEBI" id="CHEBI:74257"/>
        <dbReference type="ChEBI" id="CHEBI:456215"/>
        <dbReference type="EC" id="2.7.1.180"/>
    </reaction>
</comment>
<evidence type="ECO:0000256" key="10">
    <source>
        <dbReference type="PIRNR" id="PIRNR006268"/>
    </source>
</evidence>
<dbReference type="EMBL" id="AGFM01000039">
    <property type="protein sequence ID" value="EHJ60379.1"/>
    <property type="molecule type" value="Genomic_DNA"/>
</dbReference>
<dbReference type="eggNOG" id="COG1477">
    <property type="taxonomic scope" value="Bacteria"/>
</dbReference>
<dbReference type="Proteomes" id="UP000004030">
    <property type="component" value="Unassembled WGS sequence"/>
</dbReference>
<dbReference type="PANTHER" id="PTHR30040:SF2">
    <property type="entry name" value="FAD:PROTEIN FMN TRANSFERASE"/>
    <property type="match status" value="1"/>
</dbReference>
<evidence type="ECO:0000256" key="11">
    <source>
        <dbReference type="PIRSR" id="PIRSR006268-2"/>
    </source>
</evidence>
<keyword evidence="6 10" id="KW-0274">FAD</keyword>
<reference evidence="12 13" key="1">
    <citation type="journal article" date="2012" name="J. Bacteriol.">
        <title>Genome sequence of benzo(a)pyrene-degrading bacterium Novosphingobium pentaromativorans US6-1.</title>
        <authorList>
            <person name="Luo Y.R."/>
            <person name="Kang S.G."/>
            <person name="Kim S.J."/>
            <person name="Kim M.R."/>
            <person name="Li N."/>
            <person name="Lee J.H."/>
            <person name="Kwon K.K."/>
        </authorList>
    </citation>
    <scope>NUCLEOTIDE SEQUENCE [LARGE SCALE GENOMIC DNA]</scope>
    <source>
        <strain evidence="12 13">US6-1</strain>
    </source>
</reference>
<dbReference type="EC" id="2.7.1.180" evidence="1 10"/>
<evidence type="ECO:0000256" key="8">
    <source>
        <dbReference type="ARBA" id="ARBA00031306"/>
    </source>
</evidence>
<dbReference type="PIRSF" id="PIRSF006268">
    <property type="entry name" value="ApbE"/>
    <property type="match status" value="1"/>
</dbReference>
<evidence type="ECO:0000256" key="5">
    <source>
        <dbReference type="ARBA" id="ARBA00022723"/>
    </source>
</evidence>
<comment type="cofactor">
    <cofactor evidence="11">
        <name>Mg(2+)</name>
        <dbReference type="ChEBI" id="CHEBI:18420"/>
    </cofactor>
    <cofactor evidence="11">
        <name>Mn(2+)</name>
        <dbReference type="ChEBI" id="CHEBI:29035"/>
    </cofactor>
    <text evidence="11">Magnesium. Can also use manganese.</text>
</comment>
<dbReference type="InterPro" id="IPR003374">
    <property type="entry name" value="ApbE-like_sf"/>
</dbReference>
<name>G6EEF6_9SPHN</name>
<keyword evidence="13" id="KW-1185">Reference proteome</keyword>
<accession>G6EEF6</accession>
<dbReference type="Gene3D" id="3.10.520.10">
    <property type="entry name" value="ApbE-like domains"/>
    <property type="match status" value="1"/>
</dbReference>
<protein>
    <recommendedName>
        <fullName evidence="2 10">FAD:protein FMN transferase</fullName>
        <ecNumber evidence="1 10">2.7.1.180</ecNumber>
    </recommendedName>
    <alternativeName>
        <fullName evidence="8 10">Flavin transferase</fullName>
    </alternativeName>
</protein>
<evidence type="ECO:0000256" key="9">
    <source>
        <dbReference type="ARBA" id="ARBA00048540"/>
    </source>
</evidence>
<keyword evidence="12" id="KW-0449">Lipoprotein</keyword>
<evidence type="ECO:0000256" key="1">
    <source>
        <dbReference type="ARBA" id="ARBA00011955"/>
    </source>
</evidence>
<evidence type="ECO:0000256" key="6">
    <source>
        <dbReference type="ARBA" id="ARBA00022827"/>
    </source>
</evidence>
<sequence>MGEVVSFGGRSMATTWSVRLVAEPSLEVGRLRRDCQSALDRVVAQMSQWEPDSDLSRFNRAGAGEWLPLPPEFAAVMAEALDVAQLTGGAFDPTVGAASEAWGFGASPATQAPTCDALDTLASPQGWKRLDFAPDPARLRQPGGIALDLCAIAKGYGVDLLAETVTAAGASSFLVEVGGELRAQGLKPDFQPWWVDLEETGGEGLTPLRIALSGCAVATSGHTRRFHQVDGMRLGHTIDPATGAPLRNGALSVTVLAETAMRADALATALMVMGEAAEDFARQHGIAARIVAETEILTPALAAMLD</sequence>
<feature type="binding site" evidence="11">
    <location>
        <position position="151"/>
    </location>
    <ligand>
        <name>Mg(2+)</name>
        <dbReference type="ChEBI" id="CHEBI:18420"/>
    </ligand>
</feature>
<keyword evidence="5 10" id="KW-0479">Metal-binding</keyword>
<dbReference type="Pfam" id="PF02424">
    <property type="entry name" value="ApbE"/>
    <property type="match status" value="1"/>
</dbReference>
<dbReference type="SUPFAM" id="SSF143631">
    <property type="entry name" value="ApbE-like"/>
    <property type="match status" value="1"/>
</dbReference>
<dbReference type="InterPro" id="IPR024932">
    <property type="entry name" value="ApbE"/>
</dbReference>
<gene>
    <name evidence="12" type="ORF">NSU_2727</name>
</gene>
<comment type="caution">
    <text evidence="12">The sequence shown here is derived from an EMBL/GenBank/DDBJ whole genome shotgun (WGS) entry which is preliminary data.</text>
</comment>